<organism evidence="5 7">
    <name type="scientific">Rotaria socialis</name>
    <dbReference type="NCBI Taxonomy" id="392032"/>
    <lineage>
        <taxon>Eukaryota</taxon>
        <taxon>Metazoa</taxon>
        <taxon>Spiralia</taxon>
        <taxon>Gnathifera</taxon>
        <taxon>Rotifera</taxon>
        <taxon>Eurotatoria</taxon>
        <taxon>Bdelloidea</taxon>
        <taxon>Philodinida</taxon>
        <taxon>Philodinidae</taxon>
        <taxon>Rotaria</taxon>
    </lineage>
</organism>
<dbReference type="GO" id="GO:0033356">
    <property type="term" value="P:UDP-L-arabinose metabolic process"/>
    <property type="evidence" value="ECO:0007669"/>
    <property type="project" value="TreeGrafter"/>
</dbReference>
<comment type="similarity">
    <text evidence="2">Belongs to the RGP family.</text>
</comment>
<dbReference type="InterPro" id="IPR037595">
    <property type="entry name" value="RGP_fam"/>
</dbReference>
<evidence type="ECO:0000313" key="7">
    <source>
        <dbReference type="Proteomes" id="UP000663872"/>
    </source>
</evidence>
<comment type="caution">
    <text evidence="5">The sequence shown here is derived from an EMBL/GenBank/DDBJ whole genome shotgun (WGS) entry which is preliminary data.</text>
</comment>
<dbReference type="Proteomes" id="UP000663848">
    <property type="component" value="Unassembled WGS sequence"/>
</dbReference>
<dbReference type="PANTHER" id="PTHR31682">
    <property type="entry name" value="UDP-ARABINOSE MUTASE"/>
    <property type="match status" value="1"/>
</dbReference>
<evidence type="ECO:0000256" key="3">
    <source>
        <dbReference type="ARBA" id="ARBA00023034"/>
    </source>
</evidence>
<keyword evidence="4" id="KW-1133">Transmembrane helix</keyword>
<evidence type="ECO:0000256" key="4">
    <source>
        <dbReference type="SAM" id="Phobius"/>
    </source>
</evidence>
<sequence length="763" mass="88962">MELETTPLQTEPSIFSKPKNFRLSYIIITLLVGFSITYIYLKSFHYRYILPKLNLVETTNNIEYYRKTKLSAASLEYFDDVNSIPGTSGSGIPKKIRATLTDKYGGVDAQATTFYGAEKAVKQLEQECGWNSNTSNFVHPECMNQFHFIRKKSQFNLSNYYNDVDIVIPSIRDLDFLEDWKPFFQHFHLIIIQDGDPEKFLRIPSWADYELYNRRDIETALGKDKQWIISTQDASIRNFGFLVSNKTFIYTIDDDCLPAKDANGSHINVLSRHIQNLVTNSTPYFFNTLYDPYRDGADFVRGYPYSLRRGVPTAISHGIWLNAPDYDAPTQLLKVDERNTLLADITVTVPAGVLYPMCSMNVAFNRELIGPAFMQGLSGIGMPWARYDDMFAGWASKVVADHLGLGVKTGAPYVRHNKASNPFTNLKKEYMGLFWQEDIIDFFQRVRFSSSATTPQACYLELSQMIRKNLSRLNEYFGRLARAMEIWIEQWNRAQRSKSHFQPSRKNRRKTSRGRFAVLTICRTEPGYLPIWLKYYRQYFPDEDIYILDNDSSDGSTSRLTVNVIRVHSDAYFDHYWLIETVQNQVQELLKSGYKYVLFTEIDEMVVPDPLKYPLGLYDYINRTNQSIVRVKAYDVRHNVALEPKLKLNESILQQRRFRMRHSMYDKPLLTNRPVHWQPGFHTCQESSIQDENLLLFHLQRMDHDFYMQRTDWKSRQNLKMEDIKKGMGVQHAFRGEQAEHFFATIVGEISDIPTHFRSPAVF</sequence>
<dbReference type="GO" id="GO:0052691">
    <property type="term" value="F:UDP-arabinopyranose mutase activity"/>
    <property type="evidence" value="ECO:0007669"/>
    <property type="project" value="TreeGrafter"/>
</dbReference>
<reference evidence="5" key="1">
    <citation type="submission" date="2021-02" db="EMBL/GenBank/DDBJ databases">
        <authorList>
            <person name="Nowell W R."/>
        </authorList>
    </citation>
    <scope>NUCLEOTIDE SEQUENCE</scope>
</reference>
<comment type="subcellular location">
    <subcellularLocation>
        <location evidence="1">Golgi apparatus</location>
    </subcellularLocation>
</comment>
<feature type="transmembrane region" description="Helical" evidence="4">
    <location>
        <begin position="23"/>
        <end position="41"/>
    </location>
</feature>
<dbReference type="Pfam" id="PF03214">
    <property type="entry name" value="RGP"/>
    <property type="match status" value="1"/>
</dbReference>
<keyword evidence="4" id="KW-0472">Membrane</keyword>
<gene>
    <name evidence="5" type="ORF">GRG538_LOCUS7810</name>
    <name evidence="6" type="ORF">QYT958_LOCUS16513</name>
</gene>
<accession>A0A817Y6I1</accession>
<dbReference type="Pfam" id="PF13704">
    <property type="entry name" value="Glyco_tranf_2_4"/>
    <property type="match status" value="1"/>
</dbReference>
<keyword evidence="3" id="KW-0333">Golgi apparatus</keyword>
<proteinExistence type="inferred from homology"/>
<name>A0A817Y6I1_9BILA</name>
<keyword evidence="4" id="KW-0812">Transmembrane</keyword>
<dbReference type="EMBL" id="CAJOBR010002398">
    <property type="protein sequence ID" value="CAF4679085.1"/>
    <property type="molecule type" value="Genomic_DNA"/>
</dbReference>
<evidence type="ECO:0000256" key="2">
    <source>
        <dbReference type="ARBA" id="ARBA00008986"/>
    </source>
</evidence>
<dbReference type="Proteomes" id="UP000663872">
    <property type="component" value="Unassembled WGS sequence"/>
</dbReference>
<dbReference type="EMBL" id="CAJNYT010000836">
    <property type="protein sequence ID" value="CAF3376681.1"/>
    <property type="molecule type" value="Genomic_DNA"/>
</dbReference>
<evidence type="ECO:0000256" key="1">
    <source>
        <dbReference type="ARBA" id="ARBA00004555"/>
    </source>
</evidence>
<evidence type="ECO:0000313" key="5">
    <source>
        <dbReference type="EMBL" id="CAF3376681.1"/>
    </source>
</evidence>
<dbReference type="GO" id="GO:0005829">
    <property type="term" value="C:cytosol"/>
    <property type="evidence" value="ECO:0007669"/>
    <property type="project" value="TreeGrafter"/>
</dbReference>
<dbReference type="PANTHER" id="PTHR31682:SF5">
    <property type="entry name" value="ALPHA-1,4-GLUCAN-PROTEIN SYNTHASE"/>
    <property type="match status" value="1"/>
</dbReference>
<evidence type="ECO:0000313" key="6">
    <source>
        <dbReference type="EMBL" id="CAF4679085.1"/>
    </source>
</evidence>
<dbReference type="GO" id="GO:0005794">
    <property type="term" value="C:Golgi apparatus"/>
    <property type="evidence" value="ECO:0007669"/>
    <property type="project" value="UniProtKB-SubCell"/>
</dbReference>
<dbReference type="AlphaFoldDB" id="A0A817Y6I1"/>
<protein>
    <submittedName>
        <fullName evidence="5">Uncharacterized protein</fullName>
    </submittedName>
</protein>